<proteinExistence type="predicted"/>
<reference evidence="2 5" key="3">
    <citation type="submission" date="2021-03" db="EMBL/GenBank/DDBJ databases">
        <title>Genomic Encyclopedia of Type Strains, Phase IV (KMG-IV): sequencing the most valuable type-strain genomes for metagenomic binning, comparative biology and taxonomic classification.</title>
        <authorList>
            <person name="Goeker M."/>
        </authorList>
    </citation>
    <scope>NUCLEOTIDE SEQUENCE [LARGE SCALE GENOMIC DNA]</scope>
    <source>
        <strain evidence="2 5">DSM 22420</strain>
    </source>
</reference>
<reference evidence="4" key="2">
    <citation type="submission" date="2016-10" db="EMBL/GenBank/DDBJ databases">
        <authorList>
            <person name="Varghese N."/>
            <person name="Submissions S."/>
        </authorList>
    </citation>
    <scope>NUCLEOTIDE SEQUENCE [LARGE SCALE GENOMIC DNA]</scope>
    <source>
        <strain evidence="4">CGMCC 1.8911</strain>
    </source>
</reference>
<dbReference type="Proteomes" id="UP000242700">
    <property type="component" value="Unassembled WGS sequence"/>
</dbReference>
<evidence type="ECO:0000256" key="1">
    <source>
        <dbReference type="SAM" id="Phobius"/>
    </source>
</evidence>
<evidence type="ECO:0000313" key="4">
    <source>
        <dbReference type="Proteomes" id="UP000242700"/>
    </source>
</evidence>
<organism evidence="3 4">
    <name type="scientific">Jeotgalicoccus aerolatus</name>
    <dbReference type="NCBI Taxonomy" id="709510"/>
    <lineage>
        <taxon>Bacteria</taxon>
        <taxon>Bacillati</taxon>
        <taxon>Bacillota</taxon>
        <taxon>Bacilli</taxon>
        <taxon>Bacillales</taxon>
        <taxon>Staphylococcaceae</taxon>
        <taxon>Jeotgalicoccus</taxon>
    </lineage>
</organism>
<keyword evidence="5" id="KW-1185">Reference proteome</keyword>
<evidence type="ECO:0000313" key="5">
    <source>
        <dbReference type="Proteomes" id="UP001519348"/>
    </source>
</evidence>
<dbReference type="RefSeq" id="WP_176760579.1">
    <property type="nucleotide sequence ID" value="NZ_BMCN01000004.1"/>
</dbReference>
<feature type="transmembrane region" description="Helical" evidence="1">
    <location>
        <begin position="6"/>
        <end position="28"/>
    </location>
</feature>
<keyword evidence="1" id="KW-0812">Transmembrane</keyword>
<dbReference type="EMBL" id="JAGGKN010000006">
    <property type="protein sequence ID" value="MBP1952723.1"/>
    <property type="molecule type" value="Genomic_DNA"/>
</dbReference>
<evidence type="ECO:0000313" key="3">
    <source>
        <dbReference type="EMBL" id="SDJ98465.1"/>
    </source>
</evidence>
<accession>A0A1G8Y8D0</accession>
<keyword evidence="1" id="KW-1133">Transmembrane helix</keyword>
<dbReference type="AlphaFoldDB" id="A0A1G8Y8D0"/>
<dbReference type="STRING" id="586411.SAMN05216187_10417"/>
<keyword evidence="1" id="KW-0472">Membrane</keyword>
<sequence>MSSWLMLLVVLSFVFAILGFSGVLYYFLAQAFHSKDALVVDTPEEALERKI</sequence>
<reference evidence="3" key="1">
    <citation type="submission" date="2016-10" db="EMBL/GenBank/DDBJ databases">
        <authorList>
            <person name="de Groot N.N."/>
        </authorList>
    </citation>
    <scope>NUCLEOTIDE SEQUENCE [LARGE SCALE GENOMIC DNA]</scope>
    <source>
        <strain evidence="3">CGMCC 1.8911</strain>
    </source>
</reference>
<name>A0A1G8Y8D0_9STAP</name>
<gene>
    <name evidence="2" type="ORF">J2Z27_001804</name>
    <name evidence="3" type="ORF">SAMN05216187_10417</name>
</gene>
<evidence type="ECO:0000313" key="2">
    <source>
        <dbReference type="EMBL" id="MBP1952723.1"/>
    </source>
</evidence>
<protein>
    <submittedName>
        <fullName evidence="3">Uncharacterized protein</fullName>
    </submittedName>
</protein>
<dbReference type="EMBL" id="FNFI01000004">
    <property type="protein sequence ID" value="SDJ98465.1"/>
    <property type="molecule type" value="Genomic_DNA"/>
</dbReference>
<dbReference type="Proteomes" id="UP001519348">
    <property type="component" value="Unassembled WGS sequence"/>
</dbReference>